<feature type="domain" description="PAC" evidence="6">
    <location>
        <begin position="36"/>
        <end position="88"/>
    </location>
</feature>
<dbReference type="EC" id="2.7.13.3" evidence="2"/>
<feature type="non-terminal residue" evidence="7">
    <location>
        <position position="1"/>
    </location>
</feature>
<dbReference type="InterPro" id="IPR013656">
    <property type="entry name" value="PAS_4"/>
</dbReference>
<comment type="caution">
    <text evidence="7">The sequence shown here is derived from an EMBL/GenBank/DDBJ whole genome shotgun (WGS) entry which is preliminary data.</text>
</comment>
<protein>
    <recommendedName>
        <fullName evidence="2">histidine kinase</fullName>
        <ecNumber evidence="2">2.7.13.3</ecNumber>
    </recommendedName>
</protein>
<dbReference type="PROSITE" id="PS50113">
    <property type="entry name" value="PAC"/>
    <property type="match status" value="2"/>
</dbReference>
<evidence type="ECO:0000259" key="6">
    <source>
        <dbReference type="PROSITE" id="PS50113"/>
    </source>
</evidence>
<keyword evidence="3" id="KW-0597">Phosphoprotein</keyword>
<dbReference type="GO" id="GO:0004673">
    <property type="term" value="F:protein histidine kinase activity"/>
    <property type="evidence" value="ECO:0007669"/>
    <property type="project" value="UniProtKB-EC"/>
</dbReference>
<dbReference type="InterPro" id="IPR000014">
    <property type="entry name" value="PAS"/>
</dbReference>
<sequence length="244" mass="27480">KLKEVLTPASLEAAMEVLAEERAIEERQDKDPLRSRTLELEQTCKDGSTAWAEAKLTILRNSDRQPIGILGITRDITERKRAEEALRTQRDKLEGVIASLADGLDIVSRDYRIHFQNKVLQDRFGDLTGKLCYQGYMARETPCESCPMDKAIATGSTQTMEMTAADGREYEVTSTPFEDSDGETKVIEIVRDITDRKQAEDVLRESEEKYRRLVQDSSDGIAILEGPNIRFANPALLEMFGCQS</sequence>
<keyword evidence="4" id="KW-0808">Transferase</keyword>
<feature type="non-terminal residue" evidence="7">
    <location>
        <position position="244"/>
    </location>
</feature>
<accession>X0YSI9</accession>
<dbReference type="EMBL" id="BARS01047409">
    <property type="protein sequence ID" value="GAG39646.1"/>
    <property type="molecule type" value="Genomic_DNA"/>
</dbReference>
<dbReference type="PANTHER" id="PTHR43304:SF1">
    <property type="entry name" value="PAC DOMAIN-CONTAINING PROTEIN"/>
    <property type="match status" value="1"/>
</dbReference>
<gene>
    <name evidence="7" type="ORF">S01H1_71218</name>
</gene>
<comment type="catalytic activity">
    <reaction evidence="1">
        <text>ATP + protein L-histidine = ADP + protein N-phospho-L-histidine.</text>
        <dbReference type="EC" id="2.7.13.3"/>
    </reaction>
</comment>
<dbReference type="NCBIfam" id="TIGR00229">
    <property type="entry name" value="sensory_box"/>
    <property type="match status" value="1"/>
</dbReference>
<dbReference type="InterPro" id="IPR052162">
    <property type="entry name" value="Sensor_kinase/Photoreceptor"/>
</dbReference>
<proteinExistence type="predicted"/>
<evidence type="ECO:0000313" key="7">
    <source>
        <dbReference type="EMBL" id="GAG39646.1"/>
    </source>
</evidence>
<evidence type="ECO:0000256" key="3">
    <source>
        <dbReference type="ARBA" id="ARBA00022553"/>
    </source>
</evidence>
<dbReference type="SMART" id="SM00086">
    <property type="entry name" value="PAC"/>
    <property type="match status" value="2"/>
</dbReference>
<evidence type="ECO:0000256" key="2">
    <source>
        <dbReference type="ARBA" id="ARBA00012438"/>
    </source>
</evidence>
<dbReference type="InterPro" id="IPR001610">
    <property type="entry name" value="PAC"/>
</dbReference>
<dbReference type="Pfam" id="PF08448">
    <property type="entry name" value="PAS_4"/>
    <property type="match status" value="2"/>
</dbReference>
<evidence type="ECO:0000256" key="4">
    <source>
        <dbReference type="ARBA" id="ARBA00022679"/>
    </source>
</evidence>
<dbReference type="SUPFAM" id="SSF55785">
    <property type="entry name" value="PYP-like sensor domain (PAS domain)"/>
    <property type="match status" value="3"/>
</dbReference>
<dbReference type="Pfam" id="PF13188">
    <property type="entry name" value="PAS_8"/>
    <property type="match status" value="1"/>
</dbReference>
<organism evidence="7">
    <name type="scientific">marine sediment metagenome</name>
    <dbReference type="NCBI Taxonomy" id="412755"/>
    <lineage>
        <taxon>unclassified sequences</taxon>
        <taxon>metagenomes</taxon>
        <taxon>ecological metagenomes</taxon>
    </lineage>
</organism>
<evidence type="ECO:0000256" key="1">
    <source>
        <dbReference type="ARBA" id="ARBA00000085"/>
    </source>
</evidence>
<dbReference type="Gene3D" id="3.30.450.20">
    <property type="entry name" value="PAS domain"/>
    <property type="match status" value="3"/>
</dbReference>
<dbReference type="PANTHER" id="PTHR43304">
    <property type="entry name" value="PHYTOCHROME-LIKE PROTEIN CPH1"/>
    <property type="match status" value="1"/>
</dbReference>
<keyword evidence="5" id="KW-0418">Kinase</keyword>
<evidence type="ECO:0000256" key="5">
    <source>
        <dbReference type="ARBA" id="ARBA00022777"/>
    </source>
</evidence>
<name>X0YSI9_9ZZZZ</name>
<dbReference type="InterPro" id="IPR000700">
    <property type="entry name" value="PAS-assoc_C"/>
</dbReference>
<feature type="domain" description="PAC" evidence="6">
    <location>
        <begin position="156"/>
        <end position="205"/>
    </location>
</feature>
<dbReference type="AlphaFoldDB" id="X0YSI9"/>
<reference evidence="7" key="1">
    <citation type="journal article" date="2014" name="Front. Microbiol.">
        <title>High frequency of phylogenetically diverse reductive dehalogenase-homologous genes in deep subseafloor sedimentary metagenomes.</title>
        <authorList>
            <person name="Kawai M."/>
            <person name="Futagami T."/>
            <person name="Toyoda A."/>
            <person name="Takaki Y."/>
            <person name="Nishi S."/>
            <person name="Hori S."/>
            <person name="Arai W."/>
            <person name="Tsubouchi T."/>
            <person name="Morono Y."/>
            <person name="Uchiyama I."/>
            <person name="Ito T."/>
            <person name="Fujiyama A."/>
            <person name="Inagaki F."/>
            <person name="Takami H."/>
        </authorList>
    </citation>
    <scope>NUCLEOTIDE SEQUENCE</scope>
    <source>
        <strain evidence="7">Expedition CK06-06</strain>
    </source>
</reference>
<dbReference type="InterPro" id="IPR035965">
    <property type="entry name" value="PAS-like_dom_sf"/>
</dbReference>